<dbReference type="InterPro" id="IPR036196">
    <property type="entry name" value="Ptyr_pPase_sf"/>
</dbReference>
<evidence type="ECO:0000313" key="2">
    <source>
        <dbReference type="Proteomes" id="UP000198480"/>
    </source>
</evidence>
<dbReference type="PANTHER" id="PTHR43428">
    <property type="entry name" value="ARSENATE REDUCTASE"/>
    <property type="match status" value="1"/>
</dbReference>
<accession>A0A239DJK0</accession>
<gene>
    <name evidence="1" type="ORF">SAMN06295967_10786</name>
</gene>
<sequence>MNLYPTLQSHIEQAQALPISEERKAVLQVLIDYIQQKVDQNQEINMNFICTHNSRRSQFSQIWGKVAAAFHGIAINSYSGGVEVTAFNERAVASIKRFGFKVNKKGEGNPKYFVFYSDDEDPIVTFSKVYNDAANAPIDFAAVMTCSHADENCPFIPGAEARIPVRYEDPKSFDDTDQETEMYDKRSLQIASELLYVFSKIYRK</sequence>
<dbReference type="Gene3D" id="3.40.50.2300">
    <property type="match status" value="1"/>
</dbReference>
<reference evidence="2" key="1">
    <citation type="submission" date="2017-06" db="EMBL/GenBank/DDBJ databases">
        <authorList>
            <person name="Varghese N."/>
            <person name="Submissions S."/>
        </authorList>
    </citation>
    <scope>NUCLEOTIDE SEQUENCE [LARGE SCALE GENOMIC DNA]</scope>
    <source>
        <strain evidence="2">5C</strain>
    </source>
</reference>
<dbReference type="EMBL" id="FZOK01000007">
    <property type="protein sequence ID" value="SNS32419.1"/>
    <property type="molecule type" value="Genomic_DNA"/>
</dbReference>
<dbReference type="RefSeq" id="WP_089240020.1">
    <property type="nucleotide sequence ID" value="NZ_FZOK01000007.1"/>
</dbReference>
<name>A0A239DJK0_9BACT</name>
<keyword evidence="2" id="KW-1185">Reference proteome</keyword>
<dbReference type="OrthoDB" id="9793058at2"/>
<dbReference type="AlphaFoldDB" id="A0A239DJK0"/>
<organism evidence="1 2">
    <name type="scientific">Belliella buryatensis</name>
    <dbReference type="NCBI Taxonomy" id="1500549"/>
    <lineage>
        <taxon>Bacteria</taxon>
        <taxon>Pseudomonadati</taxon>
        <taxon>Bacteroidota</taxon>
        <taxon>Cytophagia</taxon>
        <taxon>Cytophagales</taxon>
        <taxon>Cyclobacteriaceae</taxon>
        <taxon>Belliella</taxon>
    </lineage>
</organism>
<evidence type="ECO:0000313" key="1">
    <source>
        <dbReference type="EMBL" id="SNS32419.1"/>
    </source>
</evidence>
<protein>
    <submittedName>
        <fullName evidence="1">Arsenate reductase</fullName>
    </submittedName>
</protein>
<dbReference type="PANTHER" id="PTHR43428:SF1">
    <property type="entry name" value="ARSENATE REDUCTASE"/>
    <property type="match status" value="1"/>
</dbReference>
<dbReference type="Proteomes" id="UP000198480">
    <property type="component" value="Unassembled WGS sequence"/>
</dbReference>
<proteinExistence type="predicted"/>
<dbReference type="SUPFAM" id="SSF52788">
    <property type="entry name" value="Phosphotyrosine protein phosphatases I"/>
    <property type="match status" value="1"/>
</dbReference>